<dbReference type="InterPro" id="IPR036400">
    <property type="entry name" value="Cyt_B5-like_heme/steroid_sf"/>
</dbReference>
<reference evidence="7 8" key="1">
    <citation type="journal article" date="2024" name="IMA Fungus">
        <title>Apiospora arundinis, a panoply of carbohydrate-active enzymes and secondary metabolites.</title>
        <authorList>
            <person name="Sorensen T."/>
            <person name="Petersen C."/>
            <person name="Muurmann A.T."/>
            <person name="Christiansen J.V."/>
            <person name="Brundto M.L."/>
            <person name="Overgaard C.K."/>
            <person name="Boysen A.T."/>
            <person name="Wollenberg R.D."/>
            <person name="Larsen T.O."/>
            <person name="Sorensen J.L."/>
            <person name="Nielsen K.L."/>
            <person name="Sondergaard T.E."/>
        </authorList>
    </citation>
    <scope>NUCLEOTIDE SEQUENCE [LARGE SCALE GENOMIC DNA]</scope>
    <source>
        <strain evidence="7 8">AAU 773</strain>
    </source>
</reference>
<protein>
    <submittedName>
        <fullName evidence="7">Acyl-CoA dehydrogenase</fullName>
    </submittedName>
</protein>
<evidence type="ECO:0000256" key="2">
    <source>
        <dbReference type="ARBA" id="ARBA00022723"/>
    </source>
</evidence>
<evidence type="ECO:0000256" key="3">
    <source>
        <dbReference type="ARBA" id="ARBA00023004"/>
    </source>
</evidence>
<dbReference type="InterPro" id="IPR050668">
    <property type="entry name" value="Cytochrome_b5"/>
</dbReference>
<organism evidence="7 8">
    <name type="scientific">Apiospora arundinis</name>
    <dbReference type="NCBI Taxonomy" id="335852"/>
    <lineage>
        <taxon>Eukaryota</taxon>
        <taxon>Fungi</taxon>
        <taxon>Dikarya</taxon>
        <taxon>Ascomycota</taxon>
        <taxon>Pezizomycotina</taxon>
        <taxon>Sordariomycetes</taxon>
        <taxon>Xylariomycetidae</taxon>
        <taxon>Amphisphaeriales</taxon>
        <taxon>Apiosporaceae</taxon>
        <taxon>Apiospora</taxon>
    </lineage>
</organism>
<name>A0ABR2J3Y8_9PEZI</name>
<dbReference type="PANTHER" id="PTHR19359">
    <property type="entry name" value="CYTOCHROME B5"/>
    <property type="match status" value="1"/>
</dbReference>
<feature type="compositionally biased region" description="Basic and acidic residues" evidence="5">
    <location>
        <begin position="17"/>
        <end position="29"/>
    </location>
</feature>
<dbReference type="Gene3D" id="3.10.120.10">
    <property type="entry name" value="Cytochrome b5-like heme/steroid binding domain"/>
    <property type="match status" value="1"/>
</dbReference>
<gene>
    <name evidence="7" type="ORF">PGQ11_003039</name>
</gene>
<feature type="region of interest" description="Disordered" evidence="5">
    <location>
        <begin position="1"/>
        <end position="30"/>
    </location>
</feature>
<keyword evidence="1" id="KW-0349">Heme</keyword>
<evidence type="ECO:0000256" key="4">
    <source>
        <dbReference type="ARBA" id="ARBA00038168"/>
    </source>
</evidence>
<dbReference type="Pfam" id="PF00173">
    <property type="entry name" value="Cyt-b5"/>
    <property type="match status" value="1"/>
</dbReference>
<accession>A0ABR2J3Y8</accession>
<evidence type="ECO:0000259" key="6">
    <source>
        <dbReference type="PROSITE" id="PS50255"/>
    </source>
</evidence>
<evidence type="ECO:0000313" key="7">
    <source>
        <dbReference type="EMBL" id="KAK8872525.1"/>
    </source>
</evidence>
<dbReference type="EMBL" id="JAPCWZ010000003">
    <property type="protein sequence ID" value="KAK8872525.1"/>
    <property type="molecule type" value="Genomic_DNA"/>
</dbReference>
<evidence type="ECO:0000256" key="5">
    <source>
        <dbReference type="SAM" id="MobiDB-lite"/>
    </source>
</evidence>
<dbReference type="PROSITE" id="PS50255">
    <property type="entry name" value="CYTOCHROME_B5_2"/>
    <property type="match status" value="1"/>
</dbReference>
<evidence type="ECO:0000256" key="1">
    <source>
        <dbReference type="ARBA" id="ARBA00022617"/>
    </source>
</evidence>
<keyword evidence="3" id="KW-0408">Iron</keyword>
<dbReference type="SUPFAM" id="SSF55856">
    <property type="entry name" value="Cytochrome b5-like heme/steroid binding domain"/>
    <property type="match status" value="1"/>
</dbReference>
<proteinExistence type="inferred from homology"/>
<dbReference type="SMART" id="SM01117">
    <property type="entry name" value="Cyt-b5"/>
    <property type="match status" value="1"/>
</dbReference>
<dbReference type="PRINTS" id="PR00363">
    <property type="entry name" value="CYTOCHROMEB5"/>
</dbReference>
<dbReference type="PANTHER" id="PTHR19359:SF14">
    <property type="entry name" value="CYTOCHROME B5 A"/>
    <property type="match status" value="1"/>
</dbReference>
<feature type="domain" description="Cytochrome b5 heme-binding" evidence="6">
    <location>
        <begin position="71"/>
        <end position="147"/>
    </location>
</feature>
<comment type="caution">
    <text evidence="7">The sequence shown here is derived from an EMBL/GenBank/DDBJ whole genome shotgun (WGS) entry which is preliminary data.</text>
</comment>
<dbReference type="Proteomes" id="UP001390339">
    <property type="component" value="Unassembled WGS sequence"/>
</dbReference>
<comment type="similarity">
    <text evidence="4">Belongs to the cytochrome b5 family.</text>
</comment>
<keyword evidence="8" id="KW-1185">Reference proteome</keyword>
<evidence type="ECO:0000313" key="8">
    <source>
        <dbReference type="Proteomes" id="UP001390339"/>
    </source>
</evidence>
<dbReference type="InterPro" id="IPR001199">
    <property type="entry name" value="Cyt_B5-like_heme/steroid-bd"/>
</dbReference>
<sequence length="179" mass="19614">MAALVSQPSRFGAARGMSKDDVSVEKDDMSSAAEETILRFSLQSTGDNTKNLCDKETAERTEVGEPVETLPKEYTAQDVTKHKSETDLWIIVGSDIYDVTDFQHQHPGGSKVMRGVAGKDATKKFDKHHRRGILEPYKSKYQVGVLVGTLSSTEGEGDHGGVTVGSQKRRGGLFGKLWR</sequence>
<keyword evidence="2" id="KW-0479">Metal-binding</keyword>